<sequence length="110" mass="11871">MVSSSNMREGSTLSVRGYQMGFGCLATQRAAATQSTDNKQPVRPPRWLAFFLPRRLLSALCVVAERSTSGPDEGGGAVGKRLEGHLFVGRPEYETAILISLCALPIDETD</sequence>
<name>A0ABR0B2M3_9CRUS</name>
<evidence type="ECO:0000313" key="2">
    <source>
        <dbReference type="Proteomes" id="UP001234178"/>
    </source>
</evidence>
<reference evidence="1 2" key="1">
    <citation type="journal article" date="2023" name="Nucleic Acids Res.">
        <title>The hologenome of Daphnia magna reveals possible DNA methylation and microbiome-mediated evolution of the host genome.</title>
        <authorList>
            <person name="Chaturvedi A."/>
            <person name="Li X."/>
            <person name="Dhandapani V."/>
            <person name="Marshall H."/>
            <person name="Kissane S."/>
            <person name="Cuenca-Cambronero M."/>
            <person name="Asole G."/>
            <person name="Calvet F."/>
            <person name="Ruiz-Romero M."/>
            <person name="Marangio P."/>
            <person name="Guigo R."/>
            <person name="Rago D."/>
            <person name="Mirbahai L."/>
            <person name="Eastwood N."/>
            <person name="Colbourne J.K."/>
            <person name="Zhou J."/>
            <person name="Mallon E."/>
            <person name="Orsini L."/>
        </authorList>
    </citation>
    <scope>NUCLEOTIDE SEQUENCE [LARGE SCALE GENOMIC DNA]</scope>
    <source>
        <strain evidence="1">LRV0_1</strain>
    </source>
</reference>
<protein>
    <submittedName>
        <fullName evidence="1">Uncharacterized protein</fullName>
    </submittedName>
</protein>
<dbReference type="EMBL" id="JAOYFB010000040">
    <property type="protein sequence ID" value="KAK4035941.1"/>
    <property type="molecule type" value="Genomic_DNA"/>
</dbReference>
<keyword evidence="2" id="KW-1185">Reference proteome</keyword>
<evidence type="ECO:0000313" key="1">
    <source>
        <dbReference type="EMBL" id="KAK4035941.1"/>
    </source>
</evidence>
<organism evidence="1 2">
    <name type="scientific">Daphnia magna</name>
    <dbReference type="NCBI Taxonomy" id="35525"/>
    <lineage>
        <taxon>Eukaryota</taxon>
        <taxon>Metazoa</taxon>
        <taxon>Ecdysozoa</taxon>
        <taxon>Arthropoda</taxon>
        <taxon>Crustacea</taxon>
        <taxon>Branchiopoda</taxon>
        <taxon>Diplostraca</taxon>
        <taxon>Cladocera</taxon>
        <taxon>Anomopoda</taxon>
        <taxon>Daphniidae</taxon>
        <taxon>Daphnia</taxon>
    </lineage>
</organism>
<proteinExistence type="predicted"/>
<accession>A0ABR0B2M3</accession>
<comment type="caution">
    <text evidence="1">The sequence shown here is derived from an EMBL/GenBank/DDBJ whole genome shotgun (WGS) entry which is preliminary data.</text>
</comment>
<dbReference type="Proteomes" id="UP001234178">
    <property type="component" value="Unassembled WGS sequence"/>
</dbReference>
<gene>
    <name evidence="1" type="ORF">OUZ56_028019</name>
</gene>